<sequence length="76" mass="8518">MHGKPSISEIGAGWEILGIPKLPREQTPRDQNVTKEGLYGEKSRQFGTGKGESIYESSEGRVAQGYIKKRRQGEKR</sequence>
<feature type="compositionally biased region" description="Basic residues" evidence="1">
    <location>
        <begin position="67"/>
        <end position="76"/>
    </location>
</feature>
<keyword evidence="3" id="KW-1185">Reference proteome</keyword>
<protein>
    <submittedName>
        <fullName evidence="2">Uncharacterized protein</fullName>
    </submittedName>
</protein>
<dbReference type="AlphaFoldDB" id="A0A9P4V2E1"/>
<reference evidence="2" key="1">
    <citation type="journal article" date="2020" name="Stud. Mycol.">
        <title>101 Dothideomycetes genomes: a test case for predicting lifestyles and emergence of pathogens.</title>
        <authorList>
            <person name="Haridas S."/>
            <person name="Albert R."/>
            <person name="Binder M."/>
            <person name="Bloem J."/>
            <person name="Labutti K."/>
            <person name="Salamov A."/>
            <person name="Andreopoulos B."/>
            <person name="Baker S."/>
            <person name="Barry K."/>
            <person name="Bills G."/>
            <person name="Bluhm B."/>
            <person name="Cannon C."/>
            <person name="Castanera R."/>
            <person name="Culley D."/>
            <person name="Daum C."/>
            <person name="Ezra D."/>
            <person name="Gonzalez J."/>
            <person name="Henrissat B."/>
            <person name="Kuo A."/>
            <person name="Liang C."/>
            <person name="Lipzen A."/>
            <person name="Lutzoni F."/>
            <person name="Magnuson J."/>
            <person name="Mondo S."/>
            <person name="Nolan M."/>
            <person name="Ohm R."/>
            <person name="Pangilinan J."/>
            <person name="Park H.-J."/>
            <person name="Ramirez L."/>
            <person name="Alfaro M."/>
            <person name="Sun H."/>
            <person name="Tritt A."/>
            <person name="Yoshinaga Y."/>
            <person name="Zwiers L.-H."/>
            <person name="Turgeon B."/>
            <person name="Goodwin S."/>
            <person name="Spatafora J."/>
            <person name="Crous P."/>
            <person name="Grigoriev I."/>
        </authorList>
    </citation>
    <scope>NUCLEOTIDE SEQUENCE</scope>
    <source>
        <strain evidence="2">CBS 125425</strain>
    </source>
</reference>
<organism evidence="2 3">
    <name type="scientific">Polyplosphaeria fusca</name>
    <dbReference type="NCBI Taxonomy" id="682080"/>
    <lineage>
        <taxon>Eukaryota</taxon>
        <taxon>Fungi</taxon>
        <taxon>Dikarya</taxon>
        <taxon>Ascomycota</taxon>
        <taxon>Pezizomycotina</taxon>
        <taxon>Dothideomycetes</taxon>
        <taxon>Pleosporomycetidae</taxon>
        <taxon>Pleosporales</taxon>
        <taxon>Tetraplosphaeriaceae</taxon>
        <taxon>Polyplosphaeria</taxon>
    </lineage>
</organism>
<feature type="region of interest" description="Disordered" evidence="1">
    <location>
        <begin position="19"/>
        <end position="76"/>
    </location>
</feature>
<comment type="caution">
    <text evidence="2">The sequence shown here is derived from an EMBL/GenBank/DDBJ whole genome shotgun (WGS) entry which is preliminary data.</text>
</comment>
<evidence type="ECO:0000313" key="2">
    <source>
        <dbReference type="EMBL" id="KAF2734176.1"/>
    </source>
</evidence>
<dbReference type="Proteomes" id="UP000799444">
    <property type="component" value="Unassembled WGS sequence"/>
</dbReference>
<evidence type="ECO:0000256" key="1">
    <source>
        <dbReference type="SAM" id="MobiDB-lite"/>
    </source>
</evidence>
<gene>
    <name evidence="2" type="ORF">EJ04DRAFT_512675</name>
</gene>
<dbReference type="EMBL" id="ML996151">
    <property type="protein sequence ID" value="KAF2734176.1"/>
    <property type="molecule type" value="Genomic_DNA"/>
</dbReference>
<evidence type="ECO:0000313" key="3">
    <source>
        <dbReference type="Proteomes" id="UP000799444"/>
    </source>
</evidence>
<name>A0A9P4V2E1_9PLEO</name>
<proteinExistence type="predicted"/>
<accession>A0A9P4V2E1</accession>